<name>W2C573_9BACT</name>
<evidence type="ECO:0000256" key="2">
    <source>
        <dbReference type="ARBA" id="ARBA00022448"/>
    </source>
</evidence>
<dbReference type="Proteomes" id="UP000018837">
    <property type="component" value="Unassembled WGS sequence"/>
</dbReference>
<gene>
    <name evidence="9" type="ORF">N425_05665</name>
</gene>
<dbReference type="GO" id="GO:0015035">
    <property type="term" value="F:protein-disulfide reductase activity"/>
    <property type="evidence" value="ECO:0007669"/>
    <property type="project" value="UniProtKB-UniRule"/>
</dbReference>
<dbReference type="SUPFAM" id="SSF52833">
    <property type="entry name" value="Thioredoxin-like"/>
    <property type="match status" value="1"/>
</dbReference>
<evidence type="ECO:0000256" key="1">
    <source>
        <dbReference type="ARBA" id="ARBA00008987"/>
    </source>
</evidence>
<dbReference type="InterPro" id="IPR017937">
    <property type="entry name" value="Thioredoxin_CS"/>
</dbReference>
<comment type="similarity">
    <text evidence="1">Belongs to the thioredoxin family.</text>
</comment>
<feature type="signal peptide" evidence="7">
    <location>
        <begin position="1"/>
        <end position="23"/>
    </location>
</feature>
<evidence type="ECO:0000256" key="7">
    <source>
        <dbReference type="SAM" id="SignalP"/>
    </source>
</evidence>
<proteinExistence type="inferred from homology"/>
<dbReference type="PATRIC" id="fig|1411148.3.peg.827"/>
<keyword evidence="7" id="KW-0732">Signal</keyword>
<dbReference type="PANTHER" id="PTHR45663:SF11">
    <property type="entry name" value="GEO12009P1"/>
    <property type="match status" value="1"/>
</dbReference>
<feature type="domain" description="Thioredoxin" evidence="8">
    <location>
        <begin position="10"/>
        <end position="148"/>
    </location>
</feature>
<sequence>MNKLKYLTLLLLLSVVACVRAQADPAAGDVGEVIVLNKADFLTKVFNYEKNPSKWTYEGDKPCIIDFYADWCGPCRRVAPVLQDLAKRYKDEIVIYKINVDKERELAGTFGVSSIPTIVFVPMKGEPQVSMGAMPEESFVKMIEEVLLEKKK</sequence>
<keyword evidence="2" id="KW-0813">Transport</keyword>
<protein>
    <recommendedName>
        <fullName evidence="6">Thioredoxin</fullName>
    </recommendedName>
</protein>
<evidence type="ECO:0000313" key="10">
    <source>
        <dbReference type="Proteomes" id="UP000018837"/>
    </source>
</evidence>
<dbReference type="Pfam" id="PF00085">
    <property type="entry name" value="Thioredoxin"/>
    <property type="match status" value="1"/>
</dbReference>
<evidence type="ECO:0000256" key="6">
    <source>
        <dbReference type="NCBIfam" id="TIGR01068"/>
    </source>
</evidence>
<dbReference type="Gene3D" id="3.40.30.10">
    <property type="entry name" value="Glutaredoxin"/>
    <property type="match status" value="1"/>
</dbReference>
<dbReference type="GO" id="GO:0005829">
    <property type="term" value="C:cytosol"/>
    <property type="evidence" value="ECO:0007669"/>
    <property type="project" value="TreeGrafter"/>
</dbReference>
<keyword evidence="5" id="KW-0676">Redox-active center</keyword>
<dbReference type="PROSITE" id="PS00194">
    <property type="entry name" value="THIOREDOXIN_1"/>
    <property type="match status" value="1"/>
</dbReference>
<dbReference type="FunFam" id="3.40.30.10:FF:000229">
    <property type="entry name" value="Thioredoxin (TRX)"/>
    <property type="match status" value="1"/>
</dbReference>
<organism evidence="9 10">
    <name type="scientific">Tannerella sp. oral taxon BU063 isolate Cell 2</name>
    <dbReference type="NCBI Taxonomy" id="1411148"/>
    <lineage>
        <taxon>Bacteria</taxon>
        <taxon>Pseudomonadati</taxon>
        <taxon>Bacteroidota</taxon>
        <taxon>Bacteroidia</taxon>
        <taxon>Bacteroidales</taxon>
        <taxon>Tannerellaceae</taxon>
        <taxon>Tannerella</taxon>
    </lineage>
</organism>
<dbReference type="GO" id="GO:0045454">
    <property type="term" value="P:cell redox homeostasis"/>
    <property type="evidence" value="ECO:0007669"/>
    <property type="project" value="TreeGrafter"/>
</dbReference>
<evidence type="ECO:0000313" key="9">
    <source>
        <dbReference type="EMBL" id="ETK02208.1"/>
    </source>
</evidence>
<reference evidence="9 10" key="1">
    <citation type="submission" date="2013-11" db="EMBL/GenBank/DDBJ databases">
        <title>Single cell genomics of uncultured Tannerella BU063 (oral taxon 286).</title>
        <authorList>
            <person name="Beall C.J."/>
            <person name="Campbell A.G."/>
            <person name="Griffen A.L."/>
            <person name="Podar M."/>
            <person name="Leys E.J."/>
        </authorList>
    </citation>
    <scope>NUCLEOTIDE SEQUENCE [LARGE SCALE GENOMIC DNA]</scope>
    <source>
        <strain evidence="9">Cell 2</strain>
    </source>
</reference>
<evidence type="ECO:0000259" key="8">
    <source>
        <dbReference type="PROSITE" id="PS51352"/>
    </source>
</evidence>
<comment type="caution">
    <text evidence="9">The sequence shown here is derived from an EMBL/GenBank/DDBJ whole genome shotgun (WGS) entry which is preliminary data.</text>
</comment>
<feature type="chain" id="PRO_5004813255" description="Thioredoxin" evidence="7">
    <location>
        <begin position="24"/>
        <end position="152"/>
    </location>
</feature>
<dbReference type="InterPro" id="IPR013766">
    <property type="entry name" value="Thioredoxin_domain"/>
</dbReference>
<accession>W2C573</accession>
<evidence type="ECO:0000256" key="3">
    <source>
        <dbReference type="ARBA" id="ARBA00022982"/>
    </source>
</evidence>
<keyword evidence="4" id="KW-1015">Disulfide bond</keyword>
<dbReference type="CDD" id="cd02947">
    <property type="entry name" value="TRX_family"/>
    <property type="match status" value="1"/>
</dbReference>
<evidence type="ECO:0000256" key="4">
    <source>
        <dbReference type="ARBA" id="ARBA00023157"/>
    </source>
</evidence>
<evidence type="ECO:0000256" key="5">
    <source>
        <dbReference type="ARBA" id="ARBA00023284"/>
    </source>
</evidence>
<dbReference type="InterPro" id="IPR036249">
    <property type="entry name" value="Thioredoxin-like_sf"/>
</dbReference>
<dbReference type="PANTHER" id="PTHR45663">
    <property type="entry name" value="GEO12009P1"/>
    <property type="match status" value="1"/>
</dbReference>
<dbReference type="PROSITE" id="PS51257">
    <property type="entry name" value="PROKAR_LIPOPROTEIN"/>
    <property type="match status" value="1"/>
</dbReference>
<dbReference type="AlphaFoldDB" id="W2C573"/>
<dbReference type="InterPro" id="IPR005746">
    <property type="entry name" value="Thioredoxin"/>
</dbReference>
<dbReference type="PROSITE" id="PS51352">
    <property type="entry name" value="THIOREDOXIN_2"/>
    <property type="match status" value="1"/>
</dbReference>
<dbReference type="NCBIfam" id="TIGR01068">
    <property type="entry name" value="thioredoxin"/>
    <property type="match status" value="1"/>
</dbReference>
<keyword evidence="3" id="KW-0249">Electron transport</keyword>
<dbReference type="PRINTS" id="PR00421">
    <property type="entry name" value="THIOREDOXIN"/>
</dbReference>
<dbReference type="EMBL" id="AYUF01000390">
    <property type="protein sequence ID" value="ETK02208.1"/>
    <property type="molecule type" value="Genomic_DNA"/>
</dbReference>